<dbReference type="InterPro" id="IPR015424">
    <property type="entry name" value="PyrdxlP-dep_Trfase"/>
</dbReference>
<evidence type="ECO:0000259" key="4">
    <source>
        <dbReference type="Pfam" id="PF01212"/>
    </source>
</evidence>
<gene>
    <name evidence="5" type="ORF">UFOPK3957_00272</name>
</gene>
<dbReference type="AlphaFoldDB" id="A0A6J7MHM6"/>
<proteinExistence type="inferred from homology"/>
<dbReference type="GO" id="GO:0016829">
    <property type="term" value="F:lyase activity"/>
    <property type="evidence" value="ECO:0007669"/>
    <property type="project" value="InterPro"/>
</dbReference>
<dbReference type="InterPro" id="IPR015422">
    <property type="entry name" value="PyrdxlP-dep_Trfase_small"/>
</dbReference>
<accession>A0A6J7MHM6</accession>
<dbReference type="SUPFAM" id="SSF53383">
    <property type="entry name" value="PLP-dependent transferases"/>
    <property type="match status" value="1"/>
</dbReference>
<evidence type="ECO:0000256" key="3">
    <source>
        <dbReference type="ARBA" id="ARBA00022898"/>
    </source>
</evidence>
<dbReference type="GO" id="GO:0006520">
    <property type="term" value="P:amino acid metabolic process"/>
    <property type="evidence" value="ECO:0007669"/>
    <property type="project" value="InterPro"/>
</dbReference>
<comment type="cofactor">
    <cofactor evidence="1">
        <name>pyridoxal 5'-phosphate</name>
        <dbReference type="ChEBI" id="CHEBI:597326"/>
    </cofactor>
</comment>
<comment type="similarity">
    <text evidence="2">Belongs to the threonine aldolase family.</text>
</comment>
<reference evidence="5" key="1">
    <citation type="submission" date="2020-05" db="EMBL/GenBank/DDBJ databases">
        <authorList>
            <person name="Chiriac C."/>
            <person name="Salcher M."/>
            <person name="Ghai R."/>
            <person name="Kavagutti S V."/>
        </authorList>
    </citation>
    <scope>NUCLEOTIDE SEQUENCE</scope>
</reference>
<sequence>MIATVPDMRTLASDNYAGAHPAVLEAISAANAGHAPSYGADAVTARAVELFREQLGSHVDVFMTFNGTGSNVIGLQSLMRSWEAVICATSAHINVDEAGAPEKMLGSKLITIDTPDGKLTPSMIEAVQWRVGDVHQSQPKVVLITQSTESGTRYSPEEIRAIADIAHGRGLFLYMDGARIANAAAGLGVELRAITTDAGVDAMSFGGTKNGTILAEAVVILNPRLASGGDLSVTGNLGFIRKQYMQLSSKMRFSSAQFIALFTDELWRTNASHANAMAQRLASAVRDVPGVTIERPVEANGVFATLPAHAIPLLQEHTPFYVWDEAANEVRWLCSWDTTEQDIDDFAAKVRSVLAGT</sequence>
<name>A0A6J7MHM6_9ZZZZ</name>
<organism evidence="5">
    <name type="scientific">freshwater metagenome</name>
    <dbReference type="NCBI Taxonomy" id="449393"/>
    <lineage>
        <taxon>unclassified sequences</taxon>
        <taxon>metagenomes</taxon>
        <taxon>ecological metagenomes</taxon>
    </lineage>
</organism>
<keyword evidence="3" id="KW-0663">Pyridoxal phosphate</keyword>
<dbReference type="Gene3D" id="3.90.1150.10">
    <property type="entry name" value="Aspartate Aminotransferase, domain 1"/>
    <property type="match status" value="1"/>
</dbReference>
<dbReference type="Pfam" id="PF01212">
    <property type="entry name" value="Beta_elim_lyase"/>
    <property type="match status" value="1"/>
</dbReference>
<evidence type="ECO:0000256" key="2">
    <source>
        <dbReference type="ARBA" id="ARBA00006966"/>
    </source>
</evidence>
<evidence type="ECO:0000256" key="1">
    <source>
        <dbReference type="ARBA" id="ARBA00001933"/>
    </source>
</evidence>
<protein>
    <submittedName>
        <fullName evidence="5">Unannotated protein</fullName>
    </submittedName>
</protein>
<dbReference type="Gene3D" id="3.40.640.10">
    <property type="entry name" value="Type I PLP-dependent aspartate aminotransferase-like (Major domain)"/>
    <property type="match status" value="1"/>
</dbReference>
<feature type="domain" description="Aromatic amino acid beta-eliminating lyase/threonine aldolase" evidence="4">
    <location>
        <begin position="11"/>
        <end position="305"/>
    </location>
</feature>
<dbReference type="PANTHER" id="PTHR48097">
    <property type="entry name" value="L-THREONINE ALDOLASE-RELATED"/>
    <property type="match status" value="1"/>
</dbReference>
<dbReference type="InterPro" id="IPR015421">
    <property type="entry name" value="PyrdxlP-dep_Trfase_major"/>
</dbReference>
<dbReference type="PANTHER" id="PTHR48097:SF5">
    <property type="entry name" value="LOW SPECIFICITY L-THREONINE ALDOLASE"/>
    <property type="match status" value="1"/>
</dbReference>
<dbReference type="InterPro" id="IPR001597">
    <property type="entry name" value="ArAA_b-elim_lyase/Thr_aldolase"/>
</dbReference>
<dbReference type="EMBL" id="CAFBOM010000028">
    <property type="protein sequence ID" value="CAB4977224.1"/>
    <property type="molecule type" value="Genomic_DNA"/>
</dbReference>
<evidence type="ECO:0000313" key="5">
    <source>
        <dbReference type="EMBL" id="CAB4977224.1"/>
    </source>
</evidence>